<name>A0A2U2A049_9MICO</name>
<keyword evidence="3" id="KW-1185">Reference proteome</keyword>
<comment type="caution">
    <text evidence="2">The sequence shown here is derived from an EMBL/GenBank/DDBJ whole genome shotgun (WGS) entry which is preliminary data.</text>
</comment>
<dbReference type="Proteomes" id="UP000245166">
    <property type="component" value="Unassembled WGS sequence"/>
</dbReference>
<evidence type="ECO:0000313" key="3">
    <source>
        <dbReference type="Proteomes" id="UP000245166"/>
    </source>
</evidence>
<gene>
    <name evidence="2" type="ORF">C8046_12825</name>
</gene>
<proteinExistence type="predicted"/>
<sequence>MAAFLYRMADSPSFTGPVVSPFTDVAPSTQFYKEITWLVSEGIATGWVGNDGTAEYRPVSPINRDAMAAFLYRYDDAGFSDVG</sequence>
<dbReference type="InterPro" id="IPR001119">
    <property type="entry name" value="SLH_dom"/>
</dbReference>
<evidence type="ECO:0000259" key="1">
    <source>
        <dbReference type="PROSITE" id="PS51272"/>
    </source>
</evidence>
<dbReference type="AlphaFoldDB" id="A0A2U2A049"/>
<feature type="domain" description="SLH" evidence="1">
    <location>
        <begin position="18"/>
        <end position="83"/>
    </location>
</feature>
<protein>
    <recommendedName>
        <fullName evidence="1">SLH domain-containing protein</fullName>
    </recommendedName>
</protein>
<organism evidence="2 3">
    <name type="scientific">Serinibacter arcticus</name>
    <dbReference type="NCBI Taxonomy" id="1655435"/>
    <lineage>
        <taxon>Bacteria</taxon>
        <taxon>Bacillati</taxon>
        <taxon>Actinomycetota</taxon>
        <taxon>Actinomycetes</taxon>
        <taxon>Micrococcales</taxon>
        <taxon>Beutenbergiaceae</taxon>
        <taxon>Serinibacter</taxon>
    </lineage>
</organism>
<accession>A0A2U2A049</accession>
<evidence type="ECO:0000313" key="2">
    <source>
        <dbReference type="EMBL" id="PWD52542.1"/>
    </source>
</evidence>
<dbReference type="OrthoDB" id="5140323at2"/>
<dbReference type="EMBL" id="PYHR01000002">
    <property type="protein sequence ID" value="PWD52542.1"/>
    <property type="molecule type" value="Genomic_DNA"/>
</dbReference>
<dbReference type="Pfam" id="PF00395">
    <property type="entry name" value="SLH"/>
    <property type="match status" value="1"/>
</dbReference>
<reference evidence="2 3" key="1">
    <citation type="submission" date="2018-03" db="EMBL/GenBank/DDBJ databases">
        <title>Genome assembly of novel Miniimonas species PCH200.</title>
        <authorList>
            <person name="Thakur V."/>
            <person name="Kumar V."/>
            <person name="Singh D."/>
        </authorList>
    </citation>
    <scope>NUCLEOTIDE SEQUENCE [LARGE SCALE GENOMIC DNA]</scope>
    <source>
        <strain evidence="2 3">PCH200</strain>
    </source>
</reference>
<dbReference type="PROSITE" id="PS51272">
    <property type="entry name" value="SLH"/>
    <property type="match status" value="1"/>
</dbReference>